<dbReference type="PROSITE" id="PS51257">
    <property type="entry name" value="PROKAR_LIPOPROTEIN"/>
    <property type="match status" value="1"/>
</dbReference>
<gene>
    <name evidence="2" type="ORF">GTW58_07590</name>
</gene>
<reference evidence="2 3" key="1">
    <citation type="submission" date="2020-02" db="EMBL/GenBank/DDBJ databases">
        <authorList>
            <person name="Sun Q."/>
        </authorList>
    </citation>
    <scope>NUCLEOTIDE SEQUENCE [LARGE SCALE GENOMIC DNA]</scope>
    <source>
        <strain evidence="2 3">YIM 13062</strain>
    </source>
</reference>
<keyword evidence="1" id="KW-0732">Signal</keyword>
<evidence type="ECO:0000313" key="2">
    <source>
        <dbReference type="EMBL" id="NKE09800.1"/>
    </source>
</evidence>
<evidence type="ECO:0000256" key="1">
    <source>
        <dbReference type="SAM" id="SignalP"/>
    </source>
</evidence>
<accession>A0A846TS67</accession>
<feature type="chain" id="PRO_5038349879" description="Lipoprotein" evidence="1">
    <location>
        <begin position="30"/>
        <end position="144"/>
    </location>
</feature>
<evidence type="ECO:0000313" key="3">
    <source>
        <dbReference type="Proteomes" id="UP000521379"/>
    </source>
</evidence>
<name>A0A846TS67_9MICC</name>
<sequence>MTITARRTSNVLTRAVAVVTLATSTVVMSGCGLTGPSPRAVTQEFVSAMQNQDWETACQTLSHDFIHRNMNGDSRYCVHYLKQWHAGSNTFEGMSVPSQDTETRSDGTKVTVDLANGSTDHARVVDEGGELKLARYPGQDKAAR</sequence>
<keyword evidence="3" id="KW-1185">Reference proteome</keyword>
<dbReference type="SUPFAM" id="SSF54427">
    <property type="entry name" value="NTF2-like"/>
    <property type="match status" value="1"/>
</dbReference>
<dbReference type="AlphaFoldDB" id="A0A846TS67"/>
<comment type="caution">
    <text evidence="2">The sequence shown here is derived from an EMBL/GenBank/DDBJ whole genome shotgun (WGS) entry which is preliminary data.</text>
</comment>
<protein>
    <recommendedName>
        <fullName evidence="4">Lipoprotein</fullName>
    </recommendedName>
</protein>
<evidence type="ECO:0008006" key="4">
    <source>
        <dbReference type="Google" id="ProtNLM"/>
    </source>
</evidence>
<dbReference type="EMBL" id="JAAVUN010000012">
    <property type="protein sequence ID" value="NKE09800.1"/>
    <property type="molecule type" value="Genomic_DNA"/>
</dbReference>
<organism evidence="2 3">
    <name type="scientific">Kocuria subflava</name>
    <dbReference type="NCBI Taxonomy" id="1736139"/>
    <lineage>
        <taxon>Bacteria</taxon>
        <taxon>Bacillati</taxon>
        <taxon>Actinomycetota</taxon>
        <taxon>Actinomycetes</taxon>
        <taxon>Micrococcales</taxon>
        <taxon>Micrococcaceae</taxon>
        <taxon>Kocuria</taxon>
    </lineage>
</organism>
<dbReference type="InterPro" id="IPR032710">
    <property type="entry name" value="NTF2-like_dom_sf"/>
</dbReference>
<dbReference type="RefSeq" id="WP_047692552.1">
    <property type="nucleotide sequence ID" value="NZ_JAAVUN010000012.1"/>
</dbReference>
<proteinExistence type="predicted"/>
<dbReference type="Proteomes" id="UP000521379">
    <property type="component" value="Unassembled WGS sequence"/>
</dbReference>
<feature type="signal peptide" evidence="1">
    <location>
        <begin position="1"/>
        <end position="29"/>
    </location>
</feature>